<evidence type="ECO:0000313" key="3">
    <source>
        <dbReference type="EMBL" id="GER53166.1"/>
    </source>
</evidence>
<dbReference type="InterPro" id="IPR008974">
    <property type="entry name" value="TRAF-like"/>
</dbReference>
<evidence type="ECO:0000313" key="4">
    <source>
        <dbReference type="Proteomes" id="UP000325081"/>
    </source>
</evidence>
<dbReference type="GO" id="GO:0016567">
    <property type="term" value="P:protein ubiquitination"/>
    <property type="evidence" value="ECO:0007669"/>
    <property type="project" value="InterPro"/>
</dbReference>
<dbReference type="PANTHER" id="PTHR26379:SF466">
    <property type="entry name" value="BTB_POZ AND MATH DOMAIN-CONTAINING PROTEIN 4"/>
    <property type="match status" value="1"/>
</dbReference>
<comment type="caution">
    <text evidence="3">The sequence shown here is derived from an EMBL/GenBank/DDBJ whole genome shotgun (WGS) entry which is preliminary data.</text>
</comment>
<feature type="domain" description="MATH" evidence="2">
    <location>
        <begin position="1"/>
        <end position="137"/>
    </location>
</feature>
<keyword evidence="4" id="KW-1185">Reference proteome</keyword>
<dbReference type="Gene3D" id="2.60.210.10">
    <property type="entry name" value="Apoptosis, Tumor Necrosis Factor Receptor Associated Protein 2, Chain A"/>
    <property type="match status" value="5"/>
</dbReference>
<feature type="domain" description="MATH" evidence="2">
    <location>
        <begin position="262"/>
        <end position="394"/>
    </location>
</feature>
<organism evidence="3 4">
    <name type="scientific">Striga asiatica</name>
    <name type="common">Asiatic witchweed</name>
    <name type="synonym">Buchnera asiatica</name>
    <dbReference type="NCBI Taxonomy" id="4170"/>
    <lineage>
        <taxon>Eukaryota</taxon>
        <taxon>Viridiplantae</taxon>
        <taxon>Streptophyta</taxon>
        <taxon>Embryophyta</taxon>
        <taxon>Tracheophyta</taxon>
        <taxon>Spermatophyta</taxon>
        <taxon>Magnoliopsida</taxon>
        <taxon>eudicotyledons</taxon>
        <taxon>Gunneridae</taxon>
        <taxon>Pentapetalae</taxon>
        <taxon>asterids</taxon>
        <taxon>lamiids</taxon>
        <taxon>Lamiales</taxon>
        <taxon>Orobanchaceae</taxon>
        <taxon>Buchnereae</taxon>
        <taxon>Striga</taxon>
    </lineage>
</organism>
<dbReference type="SUPFAM" id="SSF49599">
    <property type="entry name" value="TRAF domain-like"/>
    <property type="match status" value="6"/>
</dbReference>
<evidence type="ECO:0000259" key="2">
    <source>
        <dbReference type="PROSITE" id="PS50144"/>
    </source>
</evidence>
<gene>
    <name evidence="3" type="ORF">STAS_30658</name>
</gene>
<dbReference type="OrthoDB" id="662532at2759"/>
<dbReference type="Pfam" id="PF22486">
    <property type="entry name" value="MATH_2"/>
    <property type="match status" value="4"/>
</dbReference>
<feature type="domain" description="MATH" evidence="2">
    <location>
        <begin position="474"/>
        <end position="595"/>
    </location>
</feature>
<dbReference type="PANTHER" id="PTHR26379">
    <property type="entry name" value="BTB/POZ AND MATH DOMAIN-CONTAINING PROTEIN 1"/>
    <property type="match status" value="1"/>
</dbReference>
<dbReference type="InterPro" id="IPR045005">
    <property type="entry name" value="BPM1-6"/>
</dbReference>
<dbReference type="PROSITE" id="PS50144">
    <property type="entry name" value="MATH"/>
    <property type="match status" value="5"/>
</dbReference>
<feature type="non-terminal residue" evidence="3">
    <location>
        <position position="1"/>
    </location>
</feature>
<name>A0A5A7R6W4_STRAF</name>
<feature type="domain" description="MATH" evidence="2">
    <location>
        <begin position="815"/>
        <end position="948"/>
    </location>
</feature>
<dbReference type="Proteomes" id="UP000325081">
    <property type="component" value="Unassembled WGS sequence"/>
</dbReference>
<protein>
    <submittedName>
        <fullName evidence="3">BTB-POZ and MATH domain 5</fullName>
    </submittedName>
</protein>
<proteinExistence type="predicted"/>
<dbReference type="CDD" id="cd00121">
    <property type="entry name" value="MATH"/>
    <property type="match status" value="6"/>
</dbReference>
<evidence type="ECO:0000256" key="1">
    <source>
        <dbReference type="SAM" id="MobiDB-lite"/>
    </source>
</evidence>
<dbReference type="InterPro" id="IPR002083">
    <property type="entry name" value="MATH/TRAF_dom"/>
</dbReference>
<sequence length="1341" mass="149909">SHHLWELRDYSRHKARLGAGQAVQSREFTAGGHRWAIFFYPNGLDSETRSQGYASIFLSLRSGGGGGGGVQFLHAMYALAADGGVNWGINLFKIRLGIGCIRPREQSGSTKFIKRSVLESPDNGYLKDDCLRLLCTIGILDCPFPINHPFLRSPIHTNKGRDQCKSIKEIWSSLLEEAVRCKESACAVLRRELLASSISFSSAPKGKLLESVIWRVGATKIVRNLCPEKLGFVQIFTQYISCRRRKIGTQSVMEKEVGKLHKGSHLWVLRDYSRHKARLGAGQAVKSGEFTAGGHSWEIFFYPNGLHPETRRKGYASLYLCLRSGGRVQFLHGLYLLNADGRHRGISLFKFCSGIGCLRQGQLSGRSQFIKRSVLESPDSGYLREDCLTLQCTIGVLVCPFPIDHPFLRIPTHKNGRDQCKSLKEIWSSLVEGAVRCKESTCAILRRELLASSISNSSAHKGKLLESEVGKLHKSSHLWMLKDYSRHRARLGVGQAVKSGEFTAGGHQREIVFYPNGAHLETRRSGGRVQFLHGLYLLNANGGHRGIGLFKFCSGIACLGPGELSGRRQFIKRSVLESPDSGYLKDDCLRLQCTIGVLDCPFPVDHPFLRIPTYKNSRDQCKSLKEIWSSLLKEAVRCKESACAVLRMLLASSISISSAPKGELLESVIWRLGATKLKHKMKGDYCNLSLSTCPRSDLIEPPCSRTPEENGPDLPGQECSTSISNDDDGNGAVDDDDDDMLFCIGDDEVCNRFKIASLSRPFKSMLYCNFMDSRKERIYFTKNGDFFSRTKSVYSFNPNAVFELLMEKEVGKLHKGSHLWVLRDYSRHKARLDAGQAVKSGEFTAGGHRWEIVFYPNGSYPETWWQGYASLFLSLKSCGRVQFLHGTYLLDADGGHHRGISLFKPGAGIGCLRPGELAGRTQFIKRSVLESPENGYLKKDCLTIRCTIGVLDCPFPIDHPFVRIPIPNKDIFSHFYEEVIRCKKSACGNLRRLHKSSYVCVLQSVQSPEFTAGGHRWAILFYPNGFDPEVRSQGYASTADRKLGINMFKRQLGIVCLRPGQQPIHQAERSFLESPGNATANGESLKEIRSSLFKEVVRCKKSACAVLQRSGEFTAGGHRWEIVFYPNGCYPETRWEGYASLFLSLKSCGRVQFLHGIYLLGDNGGQWGISLFKFCSGIGCLRPGELSGRTQFIKRSVLESPDNGYLREDCLRLRCTIGVLDCPFPIDHPFLRIPIPNKDICSHFYEEVIRSKNSACANLRRELLASSISFSSAPKGKLLKRVIWHLGATKYFYALSYCCSSIAEINKPSPRFVDVVGVLAKGCDLMVAPLHNYHRIPDQLN</sequence>
<dbReference type="EMBL" id="BKCP01010514">
    <property type="protein sequence ID" value="GER53166.1"/>
    <property type="molecule type" value="Genomic_DNA"/>
</dbReference>
<accession>A0A5A7R6W4</accession>
<feature type="domain" description="MATH" evidence="2">
    <location>
        <begin position="1090"/>
        <end position="1217"/>
    </location>
</feature>
<feature type="non-terminal residue" evidence="3">
    <location>
        <position position="1341"/>
    </location>
</feature>
<feature type="region of interest" description="Disordered" evidence="1">
    <location>
        <begin position="701"/>
        <end position="730"/>
    </location>
</feature>
<reference evidence="4" key="1">
    <citation type="journal article" date="2019" name="Curr. Biol.">
        <title>Genome Sequence of Striga asiatica Provides Insight into the Evolution of Plant Parasitism.</title>
        <authorList>
            <person name="Yoshida S."/>
            <person name="Kim S."/>
            <person name="Wafula E.K."/>
            <person name="Tanskanen J."/>
            <person name="Kim Y.M."/>
            <person name="Honaas L."/>
            <person name="Yang Z."/>
            <person name="Spallek T."/>
            <person name="Conn C.E."/>
            <person name="Ichihashi Y."/>
            <person name="Cheong K."/>
            <person name="Cui S."/>
            <person name="Der J.P."/>
            <person name="Gundlach H."/>
            <person name="Jiao Y."/>
            <person name="Hori C."/>
            <person name="Ishida J.K."/>
            <person name="Kasahara H."/>
            <person name="Kiba T."/>
            <person name="Kim M.S."/>
            <person name="Koo N."/>
            <person name="Laohavisit A."/>
            <person name="Lee Y.H."/>
            <person name="Lumba S."/>
            <person name="McCourt P."/>
            <person name="Mortimer J.C."/>
            <person name="Mutuku J.M."/>
            <person name="Nomura T."/>
            <person name="Sasaki-Sekimoto Y."/>
            <person name="Seto Y."/>
            <person name="Wang Y."/>
            <person name="Wakatake T."/>
            <person name="Sakakibara H."/>
            <person name="Demura T."/>
            <person name="Yamaguchi S."/>
            <person name="Yoneyama K."/>
            <person name="Manabe R.I."/>
            <person name="Nelson D.C."/>
            <person name="Schulman A.H."/>
            <person name="Timko M.P."/>
            <person name="dePamphilis C.W."/>
            <person name="Choi D."/>
            <person name="Shirasu K."/>
        </authorList>
    </citation>
    <scope>NUCLEOTIDE SEQUENCE [LARGE SCALE GENOMIC DNA]</scope>
    <source>
        <strain evidence="4">cv. UVA1</strain>
    </source>
</reference>